<evidence type="ECO:0000313" key="1">
    <source>
        <dbReference type="EMBL" id="AQW69998.1"/>
    </source>
</evidence>
<dbReference type="Proteomes" id="UP000191010">
    <property type="component" value="Chromosome"/>
</dbReference>
<accession>A0ABM6J6C0</accession>
<gene>
    <name evidence="1" type="ORF">B2J77_18045</name>
</gene>
<organism evidence="1 2">
    <name type="scientific">Pseudomonas parafulva</name>
    <dbReference type="NCBI Taxonomy" id="157782"/>
    <lineage>
        <taxon>Bacteria</taxon>
        <taxon>Pseudomonadati</taxon>
        <taxon>Pseudomonadota</taxon>
        <taxon>Gammaproteobacteria</taxon>
        <taxon>Pseudomonadales</taxon>
        <taxon>Pseudomonadaceae</taxon>
        <taxon>Pseudomonas</taxon>
    </lineage>
</organism>
<protein>
    <recommendedName>
        <fullName evidence="3">Abi-like protein</fullName>
    </recommendedName>
</protein>
<keyword evidence="2" id="KW-1185">Reference proteome</keyword>
<evidence type="ECO:0000313" key="2">
    <source>
        <dbReference type="Proteomes" id="UP000191010"/>
    </source>
</evidence>
<reference evidence="1 2" key="1">
    <citation type="submission" date="2017-02" db="EMBL/GenBank/DDBJ databases">
        <authorList>
            <person name="Guo L."/>
        </authorList>
    </citation>
    <scope>NUCLEOTIDE SEQUENCE [LARGE SCALE GENOMIC DNA]</scope>
    <source>
        <strain evidence="1 2">PRS09-11288</strain>
    </source>
</reference>
<name>A0ABM6J6C0_9PSED</name>
<evidence type="ECO:0008006" key="3">
    <source>
        <dbReference type="Google" id="ProtNLM"/>
    </source>
</evidence>
<dbReference type="RefSeq" id="WP_078479132.1">
    <property type="nucleotide sequence ID" value="NZ_CP019952.1"/>
</dbReference>
<proteinExistence type="predicted"/>
<dbReference type="EMBL" id="CP019952">
    <property type="protein sequence ID" value="AQW69998.1"/>
    <property type="molecule type" value="Genomic_DNA"/>
</dbReference>
<sequence length="246" mass="27889">MAHYLGWETATSLLLSYESMALAHRSTLRRASADGVEPHAYYSYMHAFGLLILNASFVEGTVRTILTEKVKADLDEAVERGKRAGRTEHDSPTRLLQKFLIELESSGGWDNLVKSAGISYFGSALDSDVDKDVKEGINVLFTLRNVLAHGTALIQPTVKMTEDMKDVYPYSWQSKLHGVGMYLERHFKRGGMFENLADPDLPEHFINITKKYFEQLTPKFTPIPERAQKTVDMIRDYSFGFVNNTR</sequence>